<dbReference type="EMBL" id="MU853348">
    <property type="protein sequence ID" value="KAK4111006.1"/>
    <property type="molecule type" value="Genomic_DNA"/>
</dbReference>
<gene>
    <name evidence="1" type="ORF">N656DRAFT_190615</name>
</gene>
<reference evidence="1" key="2">
    <citation type="submission" date="2023-05" db="EMBL/GenBank/DDBJ databases">
        <authorList>
            <consortium name="Lawrence Berkeley National Laboratory"/>
            <person name="Steindorff A."/>
            <person name="Hensen N."/>
            <person name="Bonometti L."/>
            <person name="Westerberg I."/>
            <person name="Brannstrom I.O."/>
            <person name="Guillou S."/>
            <person name="Cros-Aarteil S."/>
            <person name="Calhoun S."/>
            <person name="Haridas S."/>
            <person name="Kuo A."/>
            <person name="Mondo S."/>
            <person name="Pangilinan J."/>
            <person name="Riley R."/>
            <person name="Labutti K."/>
            <person name="Andreopoulos B."/>
            <person name="Lipzen A."/>
            <person name="Chen C."/>
            <person name="Yanf M."/>
            <person name="Daum C."/>
            <person name="Ng V."/>
            <person name="Clum A."/>
            <person name="Ohm R."/>
            <person name="Martin F."/>
            <person name="Silar P."/>
            <person name="Natvig D."/>
            <person name="Lalanne C."/>
            <person name="Gautier V."/>
            <person name="Ament-Velasquez S.L."/>
            <person name="Kruys A."/>
            <person name="Hutchinson M.I."/>
            <person name="Powell A.J."/>
            <person name="Barry K."/>
            <person name="Miller A.N."/>
            <person name="Grigoriev I.V."/>
            <person name="Debuchy R."/>
            <person name="Gladieux P."/>
            <person name="Thoren M.H."/>
            <person name="Johannesson H."/>
        </authorList>
    </citation>
    <scope>NUCLEOTIDE SEQUENCE</scope>
    <source>
        <strain evidence="1">CBS 508.74</strain>
    </source>
</reference>
<dbReference type="Proteomes" id="UP001302812">
    <property type="component" value="Unassembled WGS sequence"/>
</dbReference>
<organism evidence="1 2">
    <name type="scientific">Canariomyces notabilis</name>
    <dbReference type="NCBI Taxonomy" id="2074819"/>
    <lineage>
        <taxon>Eukaryota</taxon>
        <taxon>Fungi</taxon>
        <taxon>Dikarya</taxon>
        <taxon>Ascomycota</taxon>
        <taxon>Pezizomycotina</taxon>
        <taxon>Sordariomycetes</taxon>
        <taxon>Sordariomycetidae</taxon>
        <taxon>Sordariales</taxon>
        <taxon>Chaetomiaceae</taxon>
        <taxon>Canariomyces</taxon>
    </lineage>
</organism>
<protein>
    <submittedName>
        <fullName evidence="1">Uncharacterized protein</fullName>
    </submittedName>
</protein>
<dbReference type="RefSeq" id="XP_064668576.1">
    <property type="nucleotide sequence ID" value="XM_064808823.1"/>
</dbReference>
<evidence type="ECO:0000313" key="2">
    <source>
        <dbReference type="Proteomes" id="UP001302812"/>
    </source>
</evidence>
<reference evidence="1" key="1">
    <citation type="journal article" date="2023" name="Mol. Phylogenet. Evol.">
        <title>Genome-scale phylogeny and comparative genomics of the fungal order Sordariales.</title>
        <authorList>
            <person name="Hensen N."/>
            <person name="Bonometti L."/>
            <person name="Westerberg I."/>
            <person name="Brannstrom I.O."/>
            <person name="Guillou S."/>
            <person name="Cros-Aarteil S."/>
            <person name="Calhoun S."/>
            <person name="Haridas S."/>
            <person name="Kuo A."/>
            <person name="Mondo S."/>
            <person name="Pangilinan J."/>
            <person name="Riley R."/>
            <person name="LaButti K."/>
            <person name="Andreopoulos B."/>
            <person name="Lipzen A."/>
            <person name="Chen C."/>
            <person name="Yan M."/>
            <person name="Daum C."/>
            <person name="Ng V."/>
            <person name="Clum A."/>
            <person name="Steindorff A."/>
            <person name="Ohm R.A."/>
            <person name="Martin F."/>
            <person name="Silar P."/>
            <person name="Natvig D.O."/>
            <person name="Lalanne C."/>
            <person name="Gautier V."/>
            <person name="Ament-Velasquez S.L."/>
            <person name="Kruys A."/>
            <person name="Hutchinson M.I."/>
            <person name="Powell A.J."/>
            <person name="Barry K."/>
            <person name="Miller A.N."/>
            <person name="Grigoriev I.V."/>
            <person name="Debuchy R."/>
            <person name="Gladieux P."/>
            <person name="Hiltunen Thoren M."/>
            <person name="Johannesson H."/>
        </authorList>
    </citation>
    <scope>NUCLEOTIDE SEQUENCE</scope>
    <source>
        <strain evidence="1">CBS 508.74</strain>
    </source>
</reference>
<sequence>MFVILAWRKGWRDNPNSPPLEPSIQIRVNLSGCLGVVAAHSCDVVGTSRVRQEHDAPPHSTDPAEGHSFGTDSCLCFVTLKSTPLCSYGRKATPLMLGAAEMGELRPKARVQFQLHLIAPHSLVWSTTLHVPLWINTLVTPDLPRIPLDWAG</sequence>
<proteinExistence type="predicted"/>
<accession>A0AAN6QKD4</accession>
<dbReference type="GeneID" id="89932946"/>
<name>A0AAN6QKD4_9PEZI</name>
<dbReference type="AlphaFoldDB" id="A0AAN6QKD4"/>
<evidence type="ECO:0000313" key="1">
    <source>
        <dbReference type="EMBL" id="KAK4111006.1"/>
    </source>
</evidence>
<comment type="caution">
    <text evidence="1">The sequence shown here is derived from an EMBL/GenBank/DDBJ whole genome shotgun (WGS) entry which is preliminary data.</text>
</comment>
<keyword evidence="2" id="KW-1185">Reference proteome</keyword>